<organism evidence="2 3">
    <name type="scientific">Bifidobacterium aemilianum</name>
    <dbReference type="NCBI Taxonomy" id="2493120"/>
    <lineage>
        <taxon>Bacteria</taxon>
        <taxon>Bacillati</taxon>
        <taxon>Actinomycetota</taxon>
        <taxon>Actinomycetes</taxon>
        <taxon>Bifidobacteriales</taxon>
        <taxon>Bifidobacteriaceae</taxon>
        <taxon>Bifidobacterium</taxon>
    </lineage>
</organism>
<evidence type="ECO:0000313" key="2">
    <source>
        <dbReference type="EMBL" id="RBP97846.1"/>
    </source>
</evidence>
<dbReference type="Proteomes" id="UP000252530">
    <property type="component" value="Unassembled WGS sequence"/>
</dbReference>
<keyword evidence="3" id="KW-1185">Reference proteome</keyword>
<proteinExistence type="predicted"/>
<name>A0A366K7Y5_9BIFI</name>
<protein>
    <submittedName>
        <fullName evidence="2">Uncharacterized protein</fullName>
    </submittedName>
</protein>
<dbReference type="EMBL" id="PDCG01000003">
    <property type="protein sequence ID" value="RBP97846.1"/>
    <property type="molecule type" value="Genomic_DNA"/>
</dbReference>
<sequence>MKILYRCLTVVYALLMGASAIMVDAEMPLWPRILTLLCAVCLLASLRWWQLLPVGVLGLLAAALVNGLVMYGQIHFSHLAFRLLVSVLLLGLWWRLGRPGSAGSLQQ</sequence>
<dbReference type="AlphaFoldDB" id="A0A366K7Y5"/>
<feature type="transmembrane region" description="Helical" evidence="1">
    <location>
        <begin position="80"/>
        <end position="97"/>
    </location>
</feature>
<reference evidence="2 3" key="1">
    <citation type="submission" date="2017-10" db="EMBL/GenBank/DDBJ databases">
        <title>Bifidobacterium xylocopum sp. nov. and Bifidobacterium aemilianum sp. nov., from the carpenter bee (Xylocopa violacea) digestive tract.</title>
        <authorList>
            <person name="Alberoni D."/>
            <person name="Baffoni L."/>
            <person name="Di Gioia D."/>
            <person name="Gaggia F."/>
            <person name="Biavati B."/>
        </authorList>
    </citation>
    <scope>NUCLEOTIDE SEQUENCE [LARGE SCALE GENOMIC DNA]</scope>
    <source>
        <strain evidence="2 3">XV10</strain>
    </source>
</reference>
<accession>A0A366K7Y5</accession>
<keyword evidence="1" id="KW-1133">Transmembrane helix</keyword>
<evidence type="ECO:0000256" key="1">
    <source>
        <dbReference type="SAM" id="Phobius"/>
    </source>
</evidence>
<keyword evidence="1" id="KW-0812">Transmembrane</keyword>
<keyword evidence="1" id="KW-0472">Membrane</keyword>
<comment type="caution">
    <text evidence="2">The sequence shown here is derived from an EMBL/GenBank/DDBJ whole genome shotgun (WGS) entry which is preliminary data.</text>
</comment>
<evidence type="ECO:0000313" key="3">
    <source>
        <dbReference type="Proteomes" id="UP000252530"/>
    </source>
</evidence>
<gene>
    <name evidence="2" type="ORF">CRD60_04475</name>
</gene>
<feature type="transmembrane region" description="Helical" evidence="1">
    <location>
        <begin position="56"/>
        <end position="74"/>
    </location>
</feature>